<evidence type="ECO:0000313" key="2">
    <source>
        <dbReference type="EMBL" id="KAF7377071.1"/>
    </source>
</evidence>
<feature type="region of interest" description="Disordered" evidence="1">
    <location>
        <begin position="338"/>
        <end position="365"/>
    </location>
</feature>
<sequence>MRRIPTHSRKIGVLGTGYDPATRGRTTPKFQRLSRPAQDQYRETGAAELEERLRNMPQEQLDNFRELRDFSGSQAIDTAGEDRDDEGPSFHNIQDVLDGTTRIDVSHAGGEFMAALREGIEADVSQPRRKSAPDYRIRDDRTQRMVDGWRSQMDRLVAAYMAWCAEADLGASRVKTPTMVEEIQITVVDLYDTSTIDVELSADGAGVAAALIKQGLIPCSPWMPSVAIATRVLELYRTTHTRCPQLAIQPFVKSLCDLHGVPYRPYLRQQFSVAYDVYLELRQQTDKLVGSALGRDAPNWRMKHTCPACMYKLEGEDELIFSMLTTMDGNDSLKRVLRRSKTDGSEDEPTLGPSIEREDSRDGGDDYFLSREEVDRWAKDRVADILPTDAKNPCSDRWKNMINDVTSRMWGIFDETGIFLALCRHGFVLVVADMVRSGELAKYPLAIVNSLLDAFGLKVGGGYDIGCHFESQLGDKARSNHFRSLVGSFHGHAHNRLCQLSFLATYVEGIGLEDLEGCERFFSRSNALAKSVRYASKFHRRQEIATFMKQSDDLETYANLSKFLCDNYRQALKILKTEPELKRWMVQERIEDYDTFHLWLEEERDYLTGMEDGLPKKREETVDMEYVNKLKKLQSSQERLSSILKAEKAALSDGAAFNPAPVSQVTRRHAIEQRNKDLELVEDLETKLGIITRWTSSAPEWIVAEKKIKDHGYLDALDQIERIIVERLLEMTKIHQSGTGYKMRSHIAKALQARSKAIRKAIDRYNLVAADMDPPRPSLSWDEVVNYSFLAEFDILRDTEDGIQSKPWTRPSYRLAMDKYFKILRAREEIQRLNIEIKRVVTWIRDEDRFLRKKEAEYQDTDPLLAVQISRYRRRRARSDDNHMQRFWALAKTPGFTGSVVPGDQWTAGEEDGWEDEEDEGEEAEQEAVSMLLYQMSVLSVDQDEGQGGNRLD</sequence>
<feature type="region of interest" description="Disordered" evidence="1">
    <location>
        <begin position="898"/>
        <end position="927"/>
    </location>
</feature>
<proteinExistence type="predicted"/>
<evidence type="ECO:0000256" key="1">
    <source>
        <dbReference type="SAM" id="MobiDB-lite"/>
    </source>
</evidence>
<dbReference type="Proteomes" id="UP000623467">
    <property type="component" value="Unassembled WGS sequence"/>
</dbReference>
<accession>A0A8H6ZHP0</accession>
<dbReference type="PANTHER" id="PTHR33096:SF1">
    <property type="entry name" value="CXC1-LIKE CYSTEINE CLUSTER ASSOCIATED WITH KDZ TRANSPOSASES DOMAIN-CONTAINING PROTEIN"/>
    <property type="match status" value="1"/>
</dbReference>
<protein>
    <recommendedName>
        <fullName evidence="4">CxC1-like cysteine cluster associated with KDZ transposases domain-containing protein</fullName>
    </recommendedName>
</protein>
<reference evidence="2" key="1">
    <citation type="submission" date="2020-05" db="EMBL/GenBank/DDBJ databases">
        <title>Mycena genomes resolve the evolution of fungal bioluminescence.</title>
        <authorList>
            <person name="Tsai I.J."/>
        </authorList>
    </citation>
    <scope>NUCLEOTIDE SEQUENCE</scope>
    <source>
        <strain evidence="2">160909Yilan</strain>
    </source>
</reference>
<feature type="region of interest" description="Disordered" evidence="1">
    <location>
        <begin position="1"/>
        <end position="40"/>
    </location>
</feature>
<dbReference type="Pfam" id="PF18758">
    <property type="entry name" value="KDZ"/>
    <property type="match status" value="1"/>
</dbReference>
<dbReference type="InterPro" id="IPR040521">
    <property type="entry name" value="KDZ"/>
</dbReference>
<keyword evidence="3" id="KW-1185">Reference proteome</keyword>
<dbReference type="PANTHER" id="PTHR33096">
    <property type="entry name" value="CXC2 DOMAIN-CONTAINING PROTEIN"/>
    <property type="match status" value="1"/>
</dbReference>
<evidence type="ECO:0000313" key="3">
    <source>
        <dbReference type="Proteomes" id="UP000623467"/>
    </source>
</evidence>
<comment type="caution">
    <text evidence="2">The sequence shown here is derived from an EMBL/GenBank/DDBJ whole genome shotgun (WGS) entry which is preliminary data.</text>
</comment>
<organism evidence="2 3">
    <name type="scientific">Mycena sanguinolenta</name>
    <dbReference type="NCBI Taxonomy" id="230812"/>
    <lineage>
        <taxon>Eukaryota</taxon>
        <taxon>Fungi</taxon>
        <taxon>Dikarya</taxon>
        <taxon>Basidiomycota</taxon>
        <taxon>Agaricomycotina</taxon>
        <taxon>Agaricomycetes</taxon>
        <taxon>Agaricomycetidae</taxon>
        <taxon>Agaricales</taxon>
        <taxon>Marasmiineae</taxon>
        <taxon>Mycenaceae</taxon>
        <taxon>Mycena</taxon>
    </lineage>
</organism>
<name>A0A8H6ZHP0_9AGAR</name>
<dbReference type="EMBL" id="JACAZH010000001">
    <property type="protein sequence ID" value="KAF7377071.1"/>
    <property type="molecule type" value="Genomic_DNA"/>
</dbReference>
<dbReference type="AlphaFoldDB" id="A0A8H6ZHP0"/>
<dbReference type="OrthoDB" id="3246730at2759"/>
<feature type="compositionally biased region" description="Basic residues" evidence="1">
    <location>
        <begin position="1"/>
        <end position="10"/>
    </location>
</feature>
<evidence type="ECO:0008006" key="4">
    <source>
        <dbReference type="Google" id="ProtNLM"/>
    </source>
</evidence>
<feature type="compositionally biased region" description="Acidic residues" evidence="1">
    <location>
        <begin position="909"/>
        <end position="926"/>
    </location>
</feature>
<gene>
    <name evidence="2" type="ORF">MSAN_00125600</name>
</gene>
<feature type="compositionally biased region" description="Basic and acidic residues" evidence="1">
    <location>
        <begin position="355"/>
        <end position="365"/>
    </location>
</feature>